<protein>
    <submittedName>
        <fullName evidence="1">Uncharacterized protein</fullName>
    </submittedName>
</protein>
<evidence type="ECO:0000313" key="2">
    <source>
        <dbReference type="Proteomes" id="UP000692954"/>
    </source>
</evidence>
<keyword evidence="2" id="KW-1185">Reference proteome</keyword>
<dbReference type="AlphaFoldDB" id="A0A8S1QN50"/>
<organism evidence="1 2">
    <name type="scientific">Paramecium sonneborni</name>
    <dbReference type="NCBI Taxonomy" id="65129"/>
    <lineage>
        <taxon>Eukaryota</taxon>
        <taxon>Sar</taxon>
        <taxon>Alveolata</taxon>
        <taxon>Ciliophora</taxon>
        <taxon>Intramacronucleata</taxon>
        <taxon>Oligohymenophorea</taxon>
        <taxon>Peniculida</taxon>
        <taxon>Parameciidae</taxon>
        <taxon>Paramecium</taxon>
    </lineage>
</organism>
<accession>A0A8S1QN50</accession>
<dbReference type="EMBL" id="CAJJDN010000109">
    <property type="protein sequence ID" value="CAD8115910.1"/>
    <property type="molecule type" value="Genomic_DNA"/>
</dbReference>
<name>A0A8S1QN50_9CILI</name>
<sequence length="105" mass="12615">MFACSNDSRLKLDETKKNFVIKELVLQHHLFLFLIYSKFLQFEDKIHSEDGKLLDLLSEIKFIELSDSKPQMNTFQINNDESVKLRYALSYQMIQIIHKYHIQYI</sequence>
<gene>
    <name evidence="1" type="ORF">PSON_ATCC_30995.1.T1090172</name>
</gene>
<dbReference type="Proteomes" id="UP000692954">
    <property type="component" value="Unassembled WGS sequence"/>
</dbReference>
<reference evidence="1" key="1">
    <citation type="submission" date="2021-01" db="EMBL/GenBank/DDBJ databases">
        <authorList>
            <consortium name="Genoscope - CEA"/>
            <person name="William W."/>
        </authorList>
    </citation>
    <scope>NUCLEOTIDE SEQUENCE</scope>
</reference>
<proteinExistence type="predicted"/>
<evidence type="ECO:0000313" key="1">
    <source>
        <dbReference type="EMBL" id="CAD8115910.1"/>
    </source>
</evidence>
<comment type="caution">
    <text evidence="1">The sequence shown here is derived from an EMBL/GenBank/DDBJ whole genome shotgun (WGS) entry which is preliminary data.</text>
</comment>